<comment type="similarity">
    <text evidence="1 2">Belongs to the serpin family.</text>
</comment>
<evidence type="ECO:0000256" key="2">
    <source>
        <dbReference type="RuleBase" id="RU000411"/>
    </source>
</evidence>
<dbReference type="EMBL" id="PGOL01000571">
    <property type="protein sequence ID" value="PKI68100.1"/>
    <property type="molecule type" value="Genomic_DNA"/>
</dbReference>
<organism evidence="4 5">
    <name type="scientific">Punica granatum</name>
    <name type="common">Pomegranate</name>
    <dbReference type="NCBI Taxonomy" id="22663"/>
    <lineage>
        <taxon>Eukaryota</taxon>
        <taxon>Viridiplantae</taxon>
        <taxon>Streptophyta</taxon>
        <taxon>Embryophyta</taxon>
        <taxon>Tracheophyta</taxon>
        <taxon>Spermatophyta</taxon>
        <taxon>Magnoliopsida</taxon>
        <taxon>eudicotyledons</taxon>
        <taxon>Gunneridae</taxon>
        <taxon>Pentapetalae</taxon>
        <taxon>rosids</taxon>
        <taxon>malvids</taxon>
        <taxon>Myrtales</taxon>
        <taxon>Lythraceae</taxon>
        <taxon>Punica</taxon>
    </lineage>
</organism>
<evidence type="ECO:0000313" key="5">
    <source>
        <dbReference type="Proteomes" id="UP000233551"/>
    </source>
</evidence>
<gene>
    <name evidence="4" type="ORF">CRG98_011696</name>
</gene>
<dbReference type="Proteomes" id="UP000233551">
    <property type="component" value="Unassembled WGS sequence"/>
</dbReference>
<dbReference type="InterPro" id="IPR042178">
    <property type="entry name" value="Serpin_sf_1"/>
</dbReference>
<dbReference type="InterPro" id="IPR023796">
    <property type="entry name" value="Serpin_dom"/>
</dbReference>
<dbReference type="PANTHER" id="PTHR11461:SF211">
    <property type="entry name" value="GH10112P-RELATED"/>
    <property type="match status" value="1"/>
</dbReference>
<proteinExistence type="inferred from homology"/>
<dbReference type="InterPro" id="IPR036186">
    <property type="entry name" value="Serpin_sf"/>
</dbReference>
<dbReference type="AlphaFoldDB" id="A0A2I0KIG0"/>
<dbReference type="SUPFAM" id="SSF56574">
    <property type="entry name" value="Serpins"/>
    <property type="match status" value="1"/>
</dbReference>
<dbReference type="GO" id="GO:0005615">
    <property type="term" value="C:extracellular space"/>
    <property type="evidence" value="ECO:0007669"/>
    <property type="project" value="InterPro"/>
</dbReference>
<keyword evidence="5" id="KW-1185">Reference proteome</keyword>
<dbReference type="Pfam" id="PF00079">
    <property type="entry name" value="Serpin"/>
    <property type="match status" value="2"/>
</dbReference>
<feature type="domain" description="Serpin" evidence="3">
    <location>
        <begin position="11"/>
        <end position="289"/>
    </location>
</feature>
<name>A0A2I0KIG0_PUNGR</name>
<dbReference type="Gene3D" id="3.30.497.10">
    <property type="entry name" value="Antithrombin, subunit I, domain 2"/>
    <property type="match status" value="1"/>
</dbReference>
<dbReference type="Gene3D" id="6.20.40.10">
    <property type="match status" value="1"/>
</dbReference>
<accession>A0A2I0KIG0</accession>
<sequence>MAGNQVKVTMTHLREAFLGNSQSEAFSTISIQVVLGMAAAGMSETEREDLLRFLGSRSAEALSRFASEVVGRLFEDTRGGPTLVVAYEAWMERLMTLEPTFERFMEEDYKTTAKLVNFRNEPGEVVNQVNEWAKKETKRLINNIVSRSHINSEIVLVLANSLSPILQGCVARGRAAQSHGKSLLQPGFLGCHIPYKKARVGQFKNSKFKILLASDNFVELLVKLGLTLENFLDVEDNQVIVGSKIVHKAFVEVNEGGTEAAAVTTKIVCGGVMNSSPPKSVDFVADHPFCS</sequence>
<evidence type="ECO:0000313" key="4">
    <source>
        <dbReference type="EMBL" id="PKI68100.1"/>
    </source>
</evidence>
<dbReference type="InterPro" id="IPR000215">
    <property type="entry name" value="Serpin_fam"/>
</dbReference>
<evidence type="ECO:0000259" key="3">
    <source>
        <dbReference type="SMART" id="SM00093"/>
    </source>
</evidence>
<dbReference type="STRING" id="22663.A0A2I0KIG0"/>
<evidence type="ECO:0000256" key="1">
    <source>
        <dbReference type="ARBA" id="ARBA00009500"/>
    </source>
</evidence>
<protein>
    <recommendedName>
        <fullName evidence="3">Serpin domain-containing protein</fullName>
    </recommendedName>
</protein>
<dbReference type="GO" id="GO:0004867">
    <property type="term" value="F:serine-type endopeptidase inhibitor activity"/>
    <property type="evidence" value="ECO:0007669"/>
    <property type="project" value="InterPro"/>
</dbReference>
<comment type="caution">
    <text evidence="4">The sequence shown here is derived from an EMBL/GenBank/DDBJ whole genome shotgun (WGS) entry which is preliminary data.</text>
</comment>
<dbReference type="SMART" id="SM00093">
    <property type="entry name" value="SERPIN"/>
    <property type="match status" value="1"/>
</dbReference>
<dbReference type="PANTHER" id="PTHR11461">
    <property type="entry name" value="SERINE PROTEASE INHIBITOR, SERPIN"/>
    <property type="match status" value="1"/>
</dbReference>
<reference evidence="4 5" key="1">
    <citation type="submission" date="2017-11" db="EMBL/GenBank/DDBJ databases">
        <title>De-novo sequencing of pomegranate (Punica granatum L.) genome.</title>
        <authorList>
            <person name="Akparov Z."/>
            <person name="Amiraslanov A."/>
            <person name="Hajiyeva S."/>
            <person name="Abbasov M."/>
            <person name="Kaur K."/>
            <person name="Hamwieh A."/>
            <person name="Solovyev V."/>
            <person name="Salamov A."/>
            <person name="Braich B."/>
            <person name="Kosarev P."/>
            <person name="Mahmoud A."/>
            <person name="Hajiyev E."/>
            <person name="Babayeva S."/>
            <person name="Izzatullayeva V."/>
            <person name="Mammadov A."/>
            <person name="Mammadov A."/>
            <person name="Sharifova S."/>
            <person name="Ojaghi J."/>
            <person name="Eynullazada K."/>
            <person name="Bayramov B."/>
            <person name="Abdulazimova A."/>
            <person name="Shahmuradov I."/>
        </authorList>
    </citation>
    <scope>NUCLEOTIDE SEQUENCE [LARGE SCALE GENOMIC DNA]</scope>
    <source>
        <strain evidence="5">cv. AG2017</strain>
        <tissue evidence="4">Leaf</tissue>
    </source>
</reference>